<accession>A0A2K4FCI0</accession>
<evidence type="ECO:0000313" key="2">
    <source>
        <dbReference type="EMBL" id="POA09068.1"/>
    </source>
</evidence>
<dbReference type="InterPro" id="IPR006674">
    <property type="entry name" value="HD_domain"/>
</dbReference>
<proteinExistence type="predicted"/>
<dbReference type="PANTHER" id="PTHR33594:SF1">
    <property type="entry name" value="HD_PDEASE DOMAIN-CONTAINING PROTEIN"/>
    <property type="match status" value="1"/>
</dbReference>
<comment type="caution">
    <text evidence="2">The sequence shown here is derived from an EMBL/GenBank/DDBJ whole genome shotgun (WGS) entry which is preliminary data.</text>
</comment>
<keyword evidence="3" id="KW-1185">Reference proteome</keyword>
<dbReference type="Gene3D" id="1.10.472.50">
    <property type="entry name" value="HD-domain/PDEase-like"/>
    <property type="match status" value="1"/>
</dbReference>
<dbReference type="SMART" id="SM00471">
    <property type="entry name" value="HDc"/>
    <property type="match status" value="1"/>
</dbReference>
<dbReference type="Proteomes" id="UP000242712">
    <property type="component" value="Unassembled WGS sequence"/>
</dbReference>
<gene>
    <name evidence="2" type="ORF">CD039_06795</name>
</gene>
<dbReference type="SUPFAM" id="SSF109604">
    <property type="entry name" value="HD-domain/PDEase-like"/>
    <property type="match status" value="1"/>
</dbReference>
<dbReference type="Pfam" id="PF01966">
    <property type="entry name" value="HD"/>
    <property type="match status" value="1"/>
</dbReference>
<dbReference type="RefSeq" id="WP_103371688.1">
    <property type="nucleotide sequence ID" value="NZ_CBCRVO010000007.1"/>
</dbReference>
<reference evidence="2 3" key="1">
    <citation type="submission" date="2017-08" db="EMBL/GenBank/DDBJ databases">
        <title>Draft genome sequences of 64 type strains of genus Staph aureus.</title>
        <authorList>
            <person name="Cole K."/>
            <person name="Golubchik T."/>
            <person name="Russell J."/>
            <person name="Foster D."/>
            <person name="Llewelyn M."/>
            <person name="Wilson D."/>
            <person name="Crook D."/>
            <person name="Paul J."/>
        </authorList>
    </citation>
    <scope>NUCLEOTIDE SEQUENCE [LARGE SCALE GENOMIC DNA]</scope>
    <source>
        <strain evidence="2 3">DSM 29875</strain>
    </source>
</reference>
<dbReference type="GO" id="GO:0016787">
    <property type="term" value="F:hydrolase activity"/>
    <property type="evidence" value="ECO:0007669"/>
    <property type="project" value="UniProtKB-KW"/>
</dbReference>
<dbReference type="GeneID" id="98298053"/>
<dbReference type="CDD" id="cd00077">
    <property type="entry name" value="HDc"/>
    <property type="match status" value="1"/>
</dbReference>
<evidence type="ECO:0000313" key="3">
    <source>
        <dbReference type="Proteomes" id="UP000242712"/>
    </source>
</evidence>
<dbReference type="PANTHER" id="PTHR33594">
    <property type="entry name" value="SUPERFAMILY HYDROLASE, PUTATIVE (AFU_ORTHOLOGUE AFUA_1G03035)-RELATED"/>
    <property type="match status" value="1"/>
</dbReference>
<name>A0A2K4FCI0_9STAP</name>
<keyword evidence="2" id="KW-0378">Hydrolase</keyword>
<dbReference type="EMBL" id="PPPX01000010">
    <property type="protein sequence ID" value="POA09068.1"/>
    <property type="molecule type" value="Genomic_DNA"/>
</dbReference>
<dbReference type="AlphaFoldDB" id="A0A2K4FCI0"/>
<organism evidence="2 3">
    <name type="scientific">Staphylococcus argensis</name>
    <dbReference type="NCBI Taxonomy" id="1607738"/>
    <lineage>
        <taxon>Bacteria</taxon>
        <taxon>Bacillati</taxon>
        <taxon>Bacillota</taxon>
        <taxon>Bacilli</taxon>
        <taxon>Bacillales</taxon>
        <taxon>Staphylococcaceae</taxon>
        <taxon>Staphylococcus</taxon>
    </lineage>
</organism>
<feature type="domain" description="HD/PDEase" evidence="1">
    <location>
        <begin position="22"/>
        <end position="138"/>
    </location>
</feature>
<dbReference type="OrthoDB" id="9797344at2"/>
<protein>
    <submittedName>
        <fullName evidence="2">Phosphohydrolase</fullName>
    </submittedName>
</protein>
<evidence type="ECO:0000259" key="1">
    <source>
        <dbReference type="SMART" id="SM00471"/>
    </source>
</evidence>
<dbReference type="InterPro" id="IPR003607">
    <property type="entry name" value="HD/PDEase_dom"/>
</dbReference>
<sequence length="225" mass="26198">MKKTEQIWRAEQYMKEVHQHDVSGHDVAHVYRVVSLALYLADQEEKTVDCHVIHLVALLHDTVDEKLFIEHDAIEKLQRFLIEIELTHAEIEDLLHIIQYMSYRGGRNNHVALSFEGQIVRDADRLDALGAIGIARTFQYAGHSGEAMWTGDATFEQLEYASDSDIHALSPSAIQHFYEKLFKLRDLMHTESGRALAEQRHQFMKQFVETFMTEWNFDKSQLDKK</sequence>
<dbReference type="Gene3D" id="1.20.58.1910">
    <property type="match status" value="1"/>
</dbReference>